<keyword evidence="4" id="KW-1133">Transmembrane helix</keyword>
<accession>W2SIL4</accession>
<dbReference type="STRING" id="51031.W2SIL4"/>
<dbReference type="GO" id="GO:0005886">
    <property type="term" value="C:plasma membrane"/>
    <property type="evidence" value="ECO:0007669"/>
    <property type="project" value="TreeGrafter"/>
</dbReference>
<dbReference type="KEGG" id="nai:NECAME_05556"/>
<evidence type="ECO:0000313" key="8">
    <source>
        <dbReference type="Proteomes" id="UP000053676"/>
    </source>
</evidence>
<dbReference type="AlphaFoldDB" id="W2SIL4"/>
<dbReference type="PANTHER" id="PTHR48041:SF131">
    <property type="entry name" value="ABC TRANSPORTER DOMAIN-CONTAINING PROTEIN"/>
    <property type="match status" value="1"/>
</dbReference>
<organism evidence="7 8">
    <name type="scientific">Necator americanus</name>
    <name type="common">Human hookworm</name>
    <dbReference type="NCBI Taxonomy" id="51031"/>
    <lineage>
        <taxon>Eukaryota</taxon>
        <taxon>Metazoa</taxon>
        <taxon>Ecdysozoa</taxon>
        <taxon>Nematoda</taxon>
        <taxon>Chromadorea</taxon>
        <taxon>Rhabditida</taxon>
        <taxon>Rhabditina</taxon>
        <taxon>Rhabditomorpha</taxon>
        <taxon>Strongyloidea</taxon>
        <taxon>Ancylostomatidae</taxon>
        <taxon>Bunostominae</taxon>
        <taxon>Necator</taxon>
    </lineage>
</organism>
<dbReference type="GO" id="GO:0140359">
    <property type="term" value="F:ABC-type transporter activity"/>
    <property type="evidence" value="ECO:0007669"/>
    <property type="project" value="InterPro"/>
</dbReference>
<evidence type="ECO:0000256" key="3">
    <source>
        <dbReference type="ARBA" id="ARBA00022692"/>
    </source>
</evidence>
<evidence type="ECO:0000256" key="2">
    <source>
        <dbReference type="ARBA" id="ARBA00022448"/>
    </source>
</evidence>
<dbReference type="Proteomes" id="UP000053676">
    <property type="component" value="Unassembled WGS sequence"/>
</dbReference>
<dbReference type="Pfam" id="PF01061">
    <property type="entry name" value="ABC2_membrane"/>
    <property type="match status" value="1"/>
</dbReference>
<protein>
    <recommendedName>
        <fullName evidence="6">ABC-2 type transporter transmembrane domain-containing protein</fullName>
    </recommendedName>
</protein>
<evidence type="ECO:0000256" key="1">
    <source>
        <dbReference type="ARBA" id="ARBA00004141"/>
    </source>
</evidence>
<keyword evidence="2" id="KW-0813">Transport</keyword>
<dbReference type="InterPro" id="IPR050352">
    <property type="entry name" value="ABCG_transporters"/>
</dbReference>
<keyword evidence="3" id="KW-0812">Transmembrane</keyword>
<dbReference type="InterPro" id="IPR013525">
    <property type="entry name" value="ABC2_TM"/>
</dbReference>
<dbReference type="EMBL" id="KI669240">
    <property type="protein sequence ID" value="ETN68592.1"/>
    <property type="molecule type" value="Genomic_DNA"/>
</dbReference>
<sequence>MPESHTTQNETTVPKRPTVEMTKVTLAVLRPKMSAKESRGMQIDVRSITICRSCRGPNNCCQHIKDNIRNKSVMRAKFVQKIFMALFLGSLYFQTQADQDGVTNLKGILFFFCSELTYPTIYGIQTYMPGEFPLVVREYHDGCYPVLAYYIAKLRPSTAISETFFGYLRTKPPHESYKMSEHMVAKGSPSRELRFAKC</sequence>
<dbReference type="OrthoDB" id="66620at2759"/>
<reference evidence="8" key="1">
    <citation type="journal article" date="2014" name="Nat. Genet.">
        <title>Genome of the human hookworm Necator americanus.</title>
        <authorList>
            <person name="Tang Y.T."/>
            <person name="Gao X."/>
            <person name="Rosa B.A."/>
            <person name="Abubucker S."/>
            <person name="Hallsworth-Pepin K."/>
            <person name="Martin J."/>
            <person name="Tyagi R."/>
            <person name="Heizer E."/>
            <person name="Zhang X."/>
            <person name="Bhonagiri-Palsikar V."/>
            <person name="Minx P."/>
            <person name="Warren W.C."/>
            <person name="Wang Q."/>
            <person name="Zhan B."/>
            <person name="Hotez P.J."/>
            <person name="Sternberg P.W."/>
            <person name="Dougall A."/>
            <person name="Gaze S.T."/>
            <person name="Mulvenna J."/>
            <person name="Sotillo J."/>
            <person name="Ranganathan S."/>
            <person name="Rabelo E.M."/>
            <person name="Wilson R.K."/>
            <person name="Felgner P.L."/>
            <person name="Bethony J."/>
            <person name="Hawdon J.M."/>
            <person name="Gasser R.B."/>
            <person name="Loukas A."/>
            <person name="Mitreva M."/>
        </authorList>
    </citation>
    <scope>NUCLEOTIDE SEQUENCE [LARGE SCALE GENOMIC DNA]</scope>
</reference>
<keyword evidence="5" id="KW-0472">Membrane</keyword>
<gene>
    <name evidence="7" type="ORF">NECAME_05556</name>
</gene>
<evidence type="ECO:0000313" key="7">
    <source>
        <dbReference type="EMBL" id="ETN68592.1"/>
    </source>
</evidence>
<dbReference type="PANTHER" id="PTHR48041">
    <property type="entry name" value="ABC TRANSPORTER G FAMILY MEMBER 28"/>
    <property type="match status" value="1"/>
</dbReference>
<name>W2SIL4_NECAM</name>
<evidence type="ECO:0000256" key="4">
    <source>
        <dbReference type="ARBA" id="ARBA00022989"/>
    </source>
</evidence>
<evidence type="ECO:0000256" key="5">
    <source>
        <dbReference type="ARBA" id="ARBA00023136"/>
    </source>
</evidence>
<comment type="subcellular location">
    <subcellularLocation>
        <location evidence="1">Membrane</location>
        <topology evidence="1">Multi-pass membrane protein</topology>
    </subcellularLocation>
</comment>
<evidence type="ECO:0000259" key="6">
    <source>
        <dbReference type="Pfam" id="PF01061"/>
    </source>
</evidence>
<proteinExistence type="predicted"/>
<keyword evidence="8" id="KW-1185">Reference proteome</keyword>
<feature type="domain" description="ABC-2 type transporter transmembrane" evidence="6">
    <location>
        <begin position="63"/>
        <end position="154"/>
    </location>
</feature>